<dbReference type="InterPro" id="IPR000270">
    <property type="entry name" value="PB1_dom"/>
</dbReference>
<accession>A0AA88R297</accession>
<organism evidence="3 4">
    <name type="scientific">Escallonia rubra</name>
    <dbReference type="NCBI Taxonomy" id="112253"/>
    <lineage>
        <taxon>Eukaryota</taxon>
        <taxon>Viridiplantae</taxon>
        <taxon>Streptophyta</taxon>
        <taxon>Embryophyta</taxon>
        <taxon>Tracheophyta</taxon>
        <taxon>Spermatophyta</taxon>
        <taxon>Magnoliopsida</taxon>
        <taxon>eudicotyledons</taxon>
        <taxon>Gunneridae</taxon>
        <taxon>Pentapetalae</taxon>
        <taxon>asterids</taxon>
        <taxon>campanulids</taxon>
        <taxon>Escalloniales</taxon>
        <taxon>Escalloniaceae</taxon>
        <taxon>Escallonia</taxon>
    </lineage>
</organism>
<feature type="compositionally biased region" description="Basic and acidic residues" evidence="1">
    <location>
        <begin position="37"/>
        <end position="46"/>
    </location>
</feature>
<evidence type="ECO:0000313" key="4">
    <source>
        <dbReference type="Proteomes" id="UP001187471"/>
    </source>
</evidence>
<dbReference type="InterPro" id="IPR053793">
    <property type="entry name" value="PB1-like"/>
</dbReference>
<dbReference type="SMART" id="SM00666">
    <property type="entry name" value="PB1"/>
    <property type="match status" value="1"/>
</dbReference>
<feature type="region of interest" description="Disordered" evidence="1">
    <location>
        <begin position="234"/>
        <end position="261"/>
    </location>
</feature>
<dbReference type="Proteomes" id="UP001187471">
    <property type="component" value="Unassembled WGS sequence"/>
</dbReference>
<dbReference type="Pfam" id="PF00564">
    <property type="entry name" value="PB1"/>
    <property type="match status" value="1"/>
</dbReference>
<feature type="region of interest" description="Disordered" evidence="1">
    <location>
        <begin position="500"/>
        <end position="527"/>
    </location>
</feature>
<sequence length="645" mass="69852">MEQPPPLAPPLSASTAAAAQPPQLAYPDSLNSSPRSRVTDSWDDSTHLPSTAAPNSQKLRLMCSYGGHIVPRPHDKSLCYVGGDTRIVVVDRQTTLVDLSTRLSKTLLNNTPFTIKYQLPQEDLDSLISVTTDEDLDNMIDEYDRLNCTSTSNKPPSRLRVFLFPAKPESGSSIGSILESSVKSEDWFLNALNGATGGFSESASVNSLLGLTDDAAGTPKADLSAKDAEVKAGVKHQDVHSVPDSPMLDTTSSFGSTSSSPSLANLPPIRVHVEEQKVGAIEEQFSQMGLVQSGQQRVDDGGFAAITSPPAATTAAVSALQPISGEYANWVPSQPQLQPKQIDLASPDSVSSDGSITNPLSRQKAMMYQDPNVQNFSGQSRAPILTVEQKIADQNARVQMQQLHDSGYLLSPQFDPQQHHPQLQFDPQQHHPQLHPQQQYVQAGSQYISHQPTGAVPMTQYYPLYPSQQQQQHHPPQHALDQQYMYYVPARQAQGYNLSVQQQQQQQSYGEAAPAAVTSSRPQTPPLPSAFVRNAPAPSSKPEMAAGVYRTVTTAAPSLVQVPSSQHQTQYMGFSQVHHPSQSGAPTSAATGNYAYEYADPTQAHIYYTQPLAPSQLAAQYQTLTSALPEASAHLPTDNMTQQST</sequence>
<reference evidence="3" key="1">
    <citation type="submission" date="2022-12" db="EMBL/GenBank/DDBJ databases">
        <title>Draft genome assemblies for two species of Escallonia (Escalloniales).</title>
        <authorList>
            <person name="Chanderbali A."/>
            <person name="Dervinis C."/>
            <person name="Anghel I."/>
            <person name="Soltis D."/>
            <person name="Soltis P."/>
            <person name="Zapata F."/>
        </authorList>
    </citation>
    <scope>NUCLEOTIDE SEQUENCE</scope>
    <source>
        <strain evidence="3">UCBG92.1500</strain>
        <tissue evidence="3">Leaf</tissue>
    </source>
</reference>
<feature type="region of interest" description="Disordered" evidence="1">
    <location>
        <begin position="409"/>
        <end position="437"/>
    </location>
</feature>
<evidence type="ECO:0000256" key="1">
    <source>
        <dbReference type="SAM" id="MobiDB-lite"/>
    </source>
</evidence>
<dbReference type="Gene3D" id="3.10.20.90">
    <property type="entry name" value="Phosphatidylinositol 3-kinase Catalytic Subunit, Chain A, domain 1"/>
    <property type="match status" value="1"/>
</dbReference>
<dbReference type="PROSITE" id="PS51745">
    <property type="entry name" value="PB1"/>
    <property type="match status" value="1"/>
</dbReference>
<evidence type="ECO:0000259" key="2">
    <source>
        <dbReference type="PROSITE" id="PS51745"/>
    </source>
</evidence>
<keyword evidence="4" id="KW-1185">Reference proteome</keyword>
<dbReference type="InterPro" id="IPR053198">
    <property type="entry name" value="Gynoecium_Dev_Regulator"/>
</dbReference>
<gene>
    <name evidence="3" type="ORF">RJ640_021925</name>
</gene>
<protein>
    <recommendedName>
        <fullName evidence="2">PB1 domain-containing protein</fullName>
    </recommendedName>
</protein>
<dbReference type="EMBL" id="JAVXUO010001520">
    <property type="protein sequence ID" value="KAK2981484.1"/>
    <property type="molecule type" value="Genomic_DNA"/>
</dbReference>
<name>A0AA88R297_9ASTE</name>
<dbReference type="AlphaFoldDB" id="A0AA88R297"/>
<dbReference type="PANTHER" id="PTHR31066">
    <property type="entry name" value="OS05G0427100 PROTEIN-RELATED"/>
    <property type="match status" value="1"/>
</dbReference>
<evidence type="ECO:0000313" key="3">
    <source>
        <dbReference type="EMBL" id="KAK2981484.1"/>
    </source>
</evidence>
<feature type="region of interest" description="Disordered" evidence="1">
    <location>
        <begin position="1"/>
        <end position="53"/>
    </location>
</feature>
<feature type="domain" description="PB1" evidence="2">
    <location>
        <begin position="58"/>
        <end position="151"/>
    </location>
</feature>
<dbReference type="SUPFAM" id="SSF54277">
    <property type="entry name" value="CAD &amp; PB1 domains"/>
    <property type="match status" value="1"/>
</dbReference>
<dbReference type="CDD" id="cd06410">
    <property type="entry name" value="PB1_UP2"/>
    <property type="match status" value="1"/>
</dbReference>
<dbReference type="FunFam" id="3.10.20.90:FF:000058">
    <property type="entry name" value="Octicosapeptide/phox/Bem1p domain kinase superfamily protein"/>
    <property type="match status" value="1"/>
</dbReference>
<feature type="compositionally biased region" description="Low complexity" evidence="1">
    <location>
        <begin position="250"/>
        <end position="261"/>
    </location>
</feature>
<dbReference type="PANTHER" id="PTHR31066:SF27">
    <property type="entry name" value="EXPRESSED PROTEIN"/>
    <property type="match status" value="1"/>
</dbReference>
<feature type="compositionally biased region" description="Low complexity" evidence="1">
    <location>
        <begin position="412"/>
        <end position="437"/>
    </location>
</feature>
<feature type="compositionally biased region" description="Low complexity" evidence="1">
    <location>
        <begin position="10"/>
        <end position="25"/>
    </location>
</feature>
<comment type="caution">
    <text evidence="3">The sequence shown here is derived from an EMBL/GenBank/DDBJ whole genome shotgun (WGS) entry which is preliminary data.</text>
</comment>
<proteinExistence type="predicted"/>